<protein>
    <submittedName>
        <fullName evidence="5">Phosphotransacetylase</fullName>
    </submittedName>
</protein>
<evidence type="ECO:0000259" key="4">
    <source>
        <dbReference type="Pfam" id="PF01515"/>
    </source>
</evidence>
<keyword evidence="6" id="KW-1185">Reference proteome</keyword>
<organism evidence="5 6">
    <name type="scientific">Pluralibacter gergoviae</name>
    <name type="common">Enterobacter gergoviae</name>
    <dbReference type="NCBI Taxonomy" id="61647"/>
    <lineage>
        <taxon>Bacteria</taxon>
        <taxon>Pseudomonadati</taxon>
        <taxon>Pseudomonadota</taxon>
        <taxon>Gammaproteobacteria</taxon>
        <taxon>Enterobacterales</taxon>
        <taxon>Enterobacteriaceae</taxon>
        <taxon>Pluralibacter</taxon>
    </lineage>
</organism>
<dbReference type="AlphaFoldDB" id="A0A0J5KXX0"/>
<comment type="caution">
    <text evidence="5">The sequence shown here is derived from an EMBL/GenBank/DDBJ whole genome shotgun (WGS) entry which is preliminary data.</text>
</comment>
<reference evidence="5 6" key="1">
    <citation type="submission" date="2015-05" db="EMBL/GenBank/DDBJ databases">
        <title>Genome sequences of Pluralibacter gergoviae.</title>
        <authorList>
            <person name="Greninger A.L."/>
            <person name="Miller S."/>
        </authorList>
    </citation>
    <scope>NUCLEOTIDE SEQUENCE [LARGE SCALE GENOMIC DNA]</scope>
    <source>
        <strain evidence="5 6">JS81F13</strain>
    </source>
</reference>
<evidence type="ECO:0000313" key="6">
    <source>
        <dbReference type="Proteomes" id="UP000036196"/>
    </source>
</evidence>
<dbReference type="EMBL" id="LDZF01000030">
    <property type="protein sequence ID" value="KMK11370.1"/>
    <property type="molecule type" value="Genomic_DNA"/>
</dbReference>
<dbReference type="NCBIfam" id="NF007233">
    <property type="entry name" value="PRK09653.1"/>
    <property type="match status" value="1"/>
</dbReference>
<sequence length="340" mass="36003">MFIERCRQLAQKKPPRVVLPDALDPRAIDAARYLKQNGLAEPVLLANPFALRDLALRTGVIIDGLATLDPESARQWRAEFAARMTARLGEKTPPEPDRLMRKPLWFAAGMVAAGKADLCIGGNISSTADVLRAGLKVIGLKPGVKTLSSLFIMLPPDGSDNILGFADCSVVPQPTPVQLADIALSSAETFTAITGQTARVAMLSFSTAGSAKHPNVAAVQQAVEMIHARAPLLMADGELQFDAAFVPSVAAQKAPNSELKGRANIMIFPSLEAGNIGYKIAQRLGGYRALGPIIQGLNAPMHDLSRGCSARDIIELVLVAQTQTGQAGDAVSRPAAENVM</sequence>
<dbReference type="PATRIC" id="fig|61647.15.peg.3259"/>
<dbReference type="PIRSF" id="PIRSF000428">
    <property type="entry name" value="P_Ac_trans"/>
    <property type="match status" value="1"/>
</dbReference>
<comment type="similarity">
    <text evidence="1">Belongs to the phosphate acetyltransferase and butyryltransferase family.</text>
</comment>
<dbReference type="InterPro" id="IPR042113">
    <property type="entry name" value="P_AcTrfase_dom1"/>
</dbReference>
<dbReference type="GO" id="GO:0016746">
    <property type="term" value="F:acyltransferase activity"/>
    <property type="evidence" value="ECO:0007669"/>
    <property type="project" value="UniProtKB-KW"/>
</dbReference>
<dbReference type="Proteomes" id="UP000036196">
    <property type="component" value="Unassembled WGS sequence"/>
</dbReference>
<keyword evidence="2" id="KW-0808">Transferase</keyword>
<dbReference type="STRING" id="61647.LG71_11870"/>
<gene>
    <name evidence="5" type="ORF">ABW06_21795</name>
</gene>
<dbReference type="InterPro" id="IPR050500">
    <property type="entry name" value="Phos_Acetyltrans/Butyryltrans"/>
</dbReference>
<dbReference type="Pfam" id="PF01515">
    <property type="entry name" value="PTA_PTB"/>
    <property type="match status" value="1"/>
</dbReference>
<evidence type="ECO:0000256" key="1">
    <source>
        <dbReference type="ARBA" id="ARBA00005656"/>
    </source>
</evidence>
<dbReference type="PANTHER" id="PTHR43356:SF1">
    <property type="entry name" value="PHOSPHATE ACETYLTRANSFERASE EUTD"/>
    <property type="match status" value="1"/>
</dbReference>
<evidence type="ECO:0000256" key="2">
    <source>
        <dbReference type="ARBA" id="ARBA00022679"/>
    </source>
</evidence>
<dbReference type="InterPro" id="IPR012147">
    <property type="entry name" value="P_Ac_Bu_trans"/>
</dbReference>
<feature type="domain" description="Phosphate acetyl/butaryl transferase" evidence="4">
    <location>
        <begin position="1"/>
        <end position="320"/>
    </location>
</feature>
<dbReference type="SUPFAM" id="SSF53659">
    <property type="entry name" value="Isocitrate/Isopropylmalate dehydrogenase-like"/>
    <property type="match status" value="1"/>
</dbReference>
<dbReference type="InterPro" id="IPR042112">
    <property type="entry name" value="P_AcTrfase_dom2"/>
</dbReference>
<dbReference type="Gene3D" id="3.40.50.10950">
    <property type="match status" value="1"/>
</dbReference>
<dbReference type="Gene3D" id="3.40.50.10750">
    <property type="entry name" value="Isocitrate/Isopropylmalate dehydrogenase-like"/>
    <property type="match status" value="1"/>
</dbReference>
<proteinExistence type="inferred from homology"/>
<accession>A0A0J5KXX0</accession>
<dbReference type="eggNOG" id="COG0280">
    <property type="taxonomic scope" value="Bacteria"/>
</dbReference>
<dbReference type="RefSeq" id="WP_048280563.1">
    <property type="nucleotide sequence ID" value="NZ_LDZF01000030.1"/>
</dbReference>
<dbReference type="PANTHER" id="PTHR43356">
    <property type="entry name" value="PHOSPHATE ACETYLTRANSFERASE"/>
    <property type="match status" value="1"/>
</dbReference>
<evidence type="ECO:0000256" key="3">
    <source>
        <dbReference type="ARBA" id="ARBA00023315"/>
    </source>
</evidence>
<evidence type="ECO:0000313" key="5">
    <source>
        <dbReference type="EMBL" id="KMK11370.1"/>
    </source>
</evidence>
<name>A0A0J5KXX0_PLUGE</name>
<keyword evidence="3" id="KW-0012">Acyltransferase</keyword>
<dbReference type="InterPro" id="IPR002505">
    <property type="entry name" value="PTA_PTB"/>
</dbReference>